<reference evidence="1" key="2">
    <citation type="submission" date="2011-02" db="EMBL/GenBank/DDBJ databases">
        <authorList>
            <person name="MacLean D."/>
        </authorList>
    </citation>
    <scope>NUCLEOTIDE SEQUENCE</scope>
</reference>
<organism evidence="1">
    <name type="scientific">Albugo laibachii Nc14</name>
    <dbReference type="NCBI Taxonomy" id="890382"/>
    <lineage>
        <taxon>Eukaryota</taxon>
        <taxon>Sar</taxon>
        <taxon>Stramenopiles</taxon>
        <taxon>Oomycota</taxon>
        <taxon>Peronosporomycetes</taxon>
        <taxon>Albuginales</taxon>
        <taxon>Albuginaceae</taxon>
        <taxon>Albugo</taxon>
    </lineage>
</organism>
<evidence type="ECO:0000313" key="1">
    <source>
        <dbReference type="EMBL" id="CCA20378.1"/>
    </source>
</evidence>
<dbReference type="EMBL" id="FR824137">
    <property type="protein sequence ID" value="CCA20378.1"/>
    <property type="molecule type" value="Genomic_DNA"/>
</dbReference>
<dbReference type="AlphaFoldDB" id="F0WGL4"/>
<accession>F0WGL4</accession>
<gene>
    <name evidence="1" type="primary">AlNc14C92G5742</name>
    <name evidence="1" type="ORF">ALNC14_065210</name>
</gene>
<protein>
    <submittedName>
        <fullName evidence="1">AlNc14C92G5742 protein</fullName>
    </submittedName>
</protein>
<proteinExistence type="predicted"/>
<sequence>MVLLLLSAHPKDQRCENAGCFESEYRDVHLIWKIDWVEALKAKAEVFFHSFHVAVRPLFRANTGSSTVCIASFHRYNSAILPTEFFCTGKLHGHYLNAICHSELTLKAVSRPSLRMFVLLKLIIVKVNKLTIGYIETISCDRRISFPPLRQQKFICTRTLWRFNALPPSCWNTVEISPVKDL</sequence>
<name>F0WGL4_9STRA</name>
<reference evidence="1" key="1">
    <citation type="journal article" date="2011" name="PLoS Biol.">
        <title>Gene gain and loss during evolution of obligate parasitism in the white rust pathogen of Arabidopsis thaliana.</title>
        <authorList>
            <person name="Kemen E."/>
            <person name="Gardiner A."/>
            <person name="Schultz-Larsen T."/>
            <person name="Kemen A.C."/>
            <person name="Balmuth A.L."/>
            <person name="Robert-Seilaniantz A."/>
            <person name="Bailey K."/>
            <person name="Holub E."/>
            <person name="Studholme D.J."/>
            <person name="Maclean D."/>
            <person name="Jones J.D."/>
        </authorList>
    </citation>
    <scope>NUCLEOTIDE SEQUENCE</scope>
</reference>
<dbReference type="HOGENOM" id="CLU_1484570_0_0_1"/>